<accession>A0AAN7SY92</accession>
<comment type="catalytic activity">
    <reaction evidence="1 8">
        <text>[phosphatase 2A protein]-C-terminal L-leucine + S-adenosyl-L-methionine = [phosphatase 2A protein]-C-terminal L-leucine methyl ester + S-adenosyl-L-homocysteine</text>
        <dbReference type="Rhea" id="RHEA:48544"/>
        <dbReference type="Rhea" id="RHEA-COMP:12134"/>
        <dbReference type="Rhea" id="RHEA-COMP:12135"/>
        <dbReference type="ChEBI" id="CHEBI:57856"/>
        <dbReference type="ChEBI" id="CHEBI:59789"/>
        <dbReference type="ChEBI" id="CHEBI:90516"/>
        <dbReference type="ChEBI" id="CHEBI:90517"/>
        <dbReference type="EC" id="2.1.1.233"/>
    </reaction>
</comment>
<dbReference type="EC" id="2.1.1.233" evidence="3 8"/>
<dbReference type="InterPro" id="IPR007213">
    <property type="entry name" value="Ppm1/Ppm2/Tcmp"/>
</dbReference>
<dbReference type="SUPFAM" id="SSF53335">
    <property type="entry name" value="S-adenosyl-L-methionine-dependent methyltransferases"/>
    <property type="match status" value="1"/>
</dbReference>
<evidence type="ECO:0000256" key="3">
    <source>
        <dbReference type="ARBA" id="ARBA00012834"/>
    </source>
</evidence>
<dbReference type="AlphaFoldDB" id="A0AAN7SY92"/>
<dbReference type="Pfam" id="PF04072">
    <property type="entry name" value="LCM"/>
    <property type="match status" value="1"/>
</dbReference>
<evidence type="ECO:0000256" key="5">
    <source>
        <dbReference type="ARBA" id="ARBA00022603"/>
    </source>
</evidence>
<proteinExistence type="inferred from homology"/>
<dbReference type="GO" id="GO:0018423">
    <property type="term" value="F:protein C-terminal leucine carboxyl O-methyltransferase activity"/>
    <property type="evidence" value="ECO:0007669"/>
    <property type="project" value="UniProtKB-EC"/>
</dbReference>
<evidence type="ECO:0000256" key="1">
    <source>
        <dbReference type="ARBA" id="ARBA00000724"/>
    </source>
</evidence>
<comment type="similarity">
    <text evidence="2 8">Belongs to the methyltransferase superfamily. LCMT family.</text>
</comment>
<evidence type="ECO:0000313" key="11">
    <source>
        <dbReference type="EMBL" id="KAK5084587.1"/>
    </source>
</evidence>
<feature type="binding site" evidence="9">
    <location>
        <begin position="171"/>
        <end position="172"/>
    </location>
    <ligand>
        <name>S-adenosyl-L-methionine</name>
        <dbReference type="ChEBI" id="CHEBI:59789"/>
    </ligand>
</feature>
<dbReference type="GO" id="GO:0032259">
    <property type="term" value="P:methylation"/>
    <property type="evidence" value="ECO:0007669"/>
    <property type="project" value="UniProtKB-KW"/>
</dbReference>
<sequence length="334" mass="38557">MPTQSIPNLNTLRRGRGVTRGGLLSRANQGDKDATIRATDDDAASSRMSAVEAGYLNDPFAKYLAPENWQRRLPLMNRVDTFLSSSPERKQIVSLGAGSDTRYLRLKLAGKHNNFVYHEVDFQQNNSSKIERLRYSQCVEEVRNLCDIDLEEASIGEGELELAEYAIHAADLRKLPERLVWLDDTLPTLLISECCLIYLSPDQADHVLDYFSNMLGSVPLAVVIYEPFRPNDPFGRTMIRNLTTRGIVLQTIEKYFDLDKQRQRLHDHNLEARALDTNELWQHWASQEEKDRIERLEWMDEIEEFVLLAKHYCIAWGWRQFPDPTVWHMLPGPA</sequence>
<evidence type="ECO:0000256" key="2">
    <source>
        <dbReference type="ARBA" id="ARBA00010703"/>
    </source>
</evidence>
<reference evidence="11 12" key="1">
    <citation type="submission" date="2023-08" db="EMBL/GenBank/DDBJ databases">
        <title>Black Yeasts Isolated from many extreme environments.</title>
        <authorList>
            <person name="Coleine C."/>
            <person name="Stajich J.E."/>
            <person name="Selbmann L."/>
        </authorList>
    </citation>
    <scope>NUCLEOTIDE SEQUENCE [LARGE SCALE GENOMIC DNA]</scope>
    <source>
        <strain evidence="11 12">CCFEE 5910</strain>
    </source>
</reference>
<dbReference type="PIRSF" id="PIRSF016305">
    <property type="entry name" value="LCM_mtfrase"/>
    <property type="match status" value="1"/>
</dbReference>
<dbReference type="Proteomes" id="UP001309876">
    <property type="component" value="Unassembled WGS sequence"/>
</dbReference>
<dbReference type="EMBL" id="JAVRRJ010000005">
    <property type="protein sequence ID" value="KAK5084587.1"/>
    <property type="molecule type" value="Genomic_DNA"/>
</dbReference>
<keyword evidence="12" id="KW-1185">Reference proteome</keyword>
<dbReference type="InterPro" id="IPR029063">
    <property type="entry name" value="SAM-dependent_MTases_sf"/>
</dbReference>
<evidence type="ECO:0000256" key="8">
    <source>
        <dbReference type="PIRNR" id="PIRNR016305"/>
    </source>
</evidence>
<comment type="function">
    <text evidence="8">Methylates the carboxyl group of the C-terminal leucine residue of protein phosphatase 2A catalytic subunits to form alpha-leucine ester residues.</text>
</comment>
<protein>
    <recommendedName>
        <fullName evidence="4 8">Leucine carboxyl methyltransferase 1</fullName>
        <ecNumber evidence="3 8">2.1.1.233</ecNumber>
    </recommendedName>
</protein>
<dbReference type="PANTHER" id="PTHR13600:SF21">
    <property type="entry name" value="LEUCINE CARBOXYL METHYLTRANSFERASE 1"/>
    <property type="match status" value="1"/>
</dbReference>
<evidence type="ECO:0000256" key="7">
    <source>
        <dbReference type="ARBA" id="ARBA00022691"/>
    </source>
</evidence>
<evidence type="ECO:0000256" key="10">
    <source>
        <dbReference type="SAM" id="MobiDB-lite"/>
    </source>
</evidence>
<dbReference type="PANTHER" id="PTHR13600">
    <property type="entry name" value="LEUCINE CARBOXYL METHYLTRANSFERASE"/>
    <property type="match status" value="1"/>
</dbReference>
<keyword evidence="5 8" id="KW-0489">Methyltransferase</keyword>
<dbReference type="InterPro" id="IPR016651">
    <property type="entry name" value="LCMT1"/>
</dbReference>
<feature type="region of interest" description="Disordered" evidence="10">
    <location>
        <begin position="1"/>
        <end position="32"/>
    </location>
</feature>
<gene>
    <name evidence="11" type="primary">PPM1</name>
    <name evidence="11" type="ORF">LTR05_005665</name>
</gene>
<feature type="binding site" evidence="9">
    <location>
        <position position="96"/>
    </location>
    <ligand>
        <name>S-adenosyl-L-methionine</name>
        <dbReference type="ChEBI" id="CHEBI:59789"/>
    </ligand>
</feature>
<comment type="caution">
    <text evidence="11">The sequence shown here is derived from an EMBL/GenBank/DDBJ whole genome shotgun (WGS) entry which is preliminary data.</text>
</comment>
<evidence type="ECO:0000256" key="9">
    <source>
        <dbReference type="PIRSR" id="PIRSR016305-1"/>
    </source>
</evidence>
<feature type="binding site" evidence="9">
    <location>
        <position position="193"/>
    </location>
    <ligand>
        <name>S-adenosyl-L-methionine</name>
        <dbReference type="ChEBI" id="CHEBI:59789"/>
    </ligand>
</feature>
<evidence type="ECO:0000256" key="6">
    <source>
        <dbReference type="ARBA" id="ARBA00022679"/>
    </source>
</evidence>
<feature type="binding site" evidence="9">
    <location>
        <position position="71"/>
    </location>
    <ligand>
        <name>S-adenosyl-L-methionine</name>
        <dbReference type="ChEBI" id="CHEBI:59789"/>
    </ligand>
</feature>
<evidence type="ECO:0000313" key="12">
    <source>
        <dbReference type="Proteomes" id="UP001309876"/>
    </source>
</evidence>
<dbReference type="Gene3D" id="3.40.50.150">
    <property type="entry name" value="Vaccinia Virus protein VP39"/>
    <property type="match status" value="1"/>
</dbReference>
<organism evidence="11 12">
    <name type="scientific">Lithohypha guttulata</name>
    <dbReference type="NCBI Taxonomy" id="1690604"/>
    <lineage>
        <taxon>Eukaryota</taxon>
        <taxon>Fungi</taxon>
        <taxon>Dikarya</taxon>
        <taxon>Ascomycota</taxon>
        <taxon>Pezizomycotina</taxon>
        <taxon>Eurotiomycetes</taxon>
        <taxon>Chaetothyriomycetidae</taxon>
        <taxon>Chaetothyriales</taxon>
        <taxon>Trichomeriaceae</taxon>
        <taxon>Lithohypha</taxon>
    </lineage>
</organism>
<name>A0AAN7SY92_9EURO</name>
<keyword evidence="7 8" id="KW-0949">S-adenosyl-L-methionine</keyword>
<evidence type="ECO:0000256" key="4">
    <source>
        <dbReference type="ARBA" id="ARBA00017497"/>
    </source>
</evidence>
<keyword evidence="6 8" id="KW-0808">Transferase</keyword>